<comment type="function">
    <text evidence="1 8">Binds directly to 16S ribosomal RNA.</text>
</comment>
<dbReference type="HAMAP" id="MF_00500">
    <property type="entry name" value="Ribosomal_bS20"/>
    <property type="match status" value="1"/>
</dbReference>
<dbReference type="RefSeq" id="WP_090840870.1">
    <property type="nucleotide sequence ID" value="NZ_FNIL01000001.1"/>
</dbReference>
<proteinExistence type="inferred from homology"/>
<dbReference type="GO" id="GO:0070181">
    <property type="term" value="F:small ribosomal subunit rRNA binding"/>
    <property type="evidence" value="ECO:0007669"/>
    <property type="project" value="TreeGrafter"/>
</dbReference>
<reference evidence="10" key="1">
    <citation type="submission" date="2016-10" db="EMBL/GenBank/DDBJ databases">
        <authorList>
            <person name="Varghese N."/>
            <person name="Submissions S."/>
        </authorList>
    </citation>
    <scope>NUCLEOTIDE SEQUENCE [LARGE SCALE GENOMIC DNA]</scope>
    <source>
        <strain evidence="10">CGMCC 1.10369</strain>
    </source>
</reference>
<evidence type="ECO:0000313" key="10">
    <source>
        <dbReference type="Proteomes" id="UP000198778"/>
    </source>
</evidence>
<dbReference type="Gene3D" id="1.20.58.110">
    <property type="entry name" value="Ribosomal protein S20"/>
    <property type="match status" value="1"/>
</dbReference>
<dbReference type="GO" id="GO:0006412">
    <property type="term" value="P:translation"/>
    <property type="evidence" value="ECO:0007669"/>
    <property type="project" value="UniProtKB-UniRule"/>
</dbReference>
<protein>
    <recommendedName>
        <fullName evidence="7 8">Small ribosomal subunit protein bS20</fullName>
    </recommendedName>
</protein>
<dbReference type="InterPro" id="IPR036510">
    <property type="entry name" value="Ribosomal_bS20_sf"/>
</dbReference>
<dbReference type="AlphaFoldDB" id="A0A1H0BEF0"/>
<evidence type="ECO:0000256" key="6">
    <source>
        <dbReference type="ARBA" id="ARBA00023274"/>
    </source>
</evidence>
<dbReference type="OrthoDB" id="9808392at2"/>
<evidence type="ECO:0000256" key="4">
    <source>
        <dbReference type="ARBA" id="ARBA00022884"/>
    </source>
</evidence>
<keyword evidence="5 8" id="KW-0689">Ribosomal protein</keyword>
<gene>
    <name evidence="8" type="primary">rpsT</name>
    <name evidence="9" type="ORF">SAMN04488053_101860</name>
</gene>
<organism evidence="9 10">
    <name type="scientific">Alkalicoccus daliensis</name>
    <dbReference type="NCBI Taxonomy" id="745820"/>
    <lineage>
        <taxon>Bacteria</taxon>
        <taxon>Bacillati</taxon>
        <taxon>Bacillota</taxon>
        <taxon>Bacilli</taxon>
        <taxon>Bacillales</taxon>
        <taxon>Bacillaceae</taxon>
        <taxon>Alkalicoccus</taxon>
    </lineage>
</organism>
<dbReference type="Pfam" id="PF01649">
    <property type="entry name" value="Ribosomal_S20p"/>
    <property type="match status" value="1"/>
</dbReference>
<comment type="similarity">
    <text evidence="2 8">Belongs to the bacterial ribosomal protein bS20 family.</text>
</comment>
<dbReference type="GO" id="GO:0003735">
    <property type="term" value="F:structural constituent of ribosome"/>
    <property type="evidence" value="ECO:0007669"/>
    <property type="project" value="InterPro"/>
</dbReference>
<dbReference type="PANTHER" id="PTHR33398:SF1">
    <property type="entry name" value="SMALL RIBOSOMAL SUBUNIT PROTEIN BS20C"/>
    <property type="match status" value="1"/>
</dbReference>
<evidence type="ECO:0000256" key="3">
    <source>
        <dbReference type="ARBA" id="ARBA00022730"/>
    </source>
</evidence>
<keyword evidence="6 8" id="KW-0687">Ribonucleoprotein</keyword>
<name>A0A1H0BEF0_9BACI</name>
<dbReference type="EMBL" id="FNIL01000001">
    <property type="protein sequence ID" value="SDN44019.1"/>
    <property type="molecule type" value="Genomic_DNA"/>
</dbReference>
<evidence type="ECO:0000256" key="1">
    <source>
        <dbReference type="ARBA" id="ARBA00003134"/>
    </source>
</evidence>
<dbReference type="GO" id="GO:0005829">
    <property type="term" value="C:cytosol"/>
    <property type="evidence" value="ECO:0007669"/>
    <property type="project" value="TreeGrafter"/>
</dbReference>
<dbReference type="SUPFAM" id="SSF46992">
    <property type="entry name" value="Ribosomal protein S20"/>
    <property type="match status" value="1"/>
</dbReference>
<dbReference type="STRING" id="745820.SAMN04488053_101860"/>
<keyword evidence="4 8" id="KW-0694">RNA-binding</keyword>
<dbReference type="PANTHER" id="PTHR33398">
    <property type="entry name" value="30S RIBOSOMAL PROTEIN S20"/>
    <property type="match status" value="1"/>
</dbReference>
<sequence>MANIKSAKKRVQVNELARARNNAFKSDLRSTIKAFHAKADEKDVNSAQEFFLSATSKLDKAVNKGLFHKNAANRRKARLQKRLNEISA</sequence>
<dbReference type="FunFam" id="1.20.58.110:FF:000001">
    <property type="entry name" value="30S ribosomal protein S20"/>
    <property type="match status" value="1"/>
</dbReference>
<dbReference type="Proteomes" id="UP000198778">
    <property type="component" value="Unassembled WGS sequence"/>
</dbReference>
<dbReference type="InterPro" id="IPR002583">
    <property type="entry name" value="Ribosomal_bS20"/>
</dbReference>
<accession>A0A1H0BEF0</accession>
<evidence type="ECO:0000256" key="5">
    <source>
        <dbReference type="ARBA" id="ARBA00022980"/>
    </source>
</evidence>
<dbReference type="GO" id="GO:0015935">
    <property type="term" value="C:small ribosomal subunit"/>
    <property type="evidence" value="ECO:0007669"/>
    <property type="project" value="TreeGrafter"/>
</dbReference>
<evidence type="ECO:0000256" key="7">
    <source>
        <dbReference type="ARBA" id="ARBA00035136"/>
    </source>
</evidence>
<keyword evidence="10" id="KW-1185">Reference proteome</keyword>
<evidence type="ECO:0000313" key="9">
    <source>
        <dbReference type="EMBL" id="SDN44019.1"/>
    </source>
</evidence>
<keyword evidence="3 8" id="KW-0699">rRNA-binding</keyword>
<dbReference type="NCBIfam" id="TIGR00029">
    <property type="entry name" value="S20"/>
    <property type="match status" value="1"/>
</dbReference>
<evidence type="ECO:0000256" key="2">
    <source>
        <dbReference type="ARBA" id="ARBA00007634"/>
    </source>
</evidence>
<evidence type="ECO:0000256" key="8">
    <source>
        <dbReference type="HAMAP-Rule" id="MF_00500"/>
    </source>
</evidence>